<protein>
    <recommendedName>
        <fullName evidence="4">BTB domain-containing protein</fullName>
    </recommendedName>
</protein>
<feature type="region of interest" description="Disordered" evidence="1">
    <location>
        <begin position="246"/>
        <end position="321"/>
    </location>
</feature>
<dbReference type="EMBL" id="JAVRRG010000071">
    <property type="protein sequence ID" value="KAK5089778.1"/>
    <property type="molecule type" value="Genomic_DNA"/>
</dbReference>
<name>A0ABR0K7I4_9EURO</name>
<evidence type="ECO:0000256" key="1">
    <source>
        <dbReference type="SAM" id="MobiDB-lite"/>
    </source>
</evidence>
<keyword evidence="3" id="KW-1185">Reference proteome</keyword>
<proteinExistence type="predicted"/>
<sequence>MEESTDIGCVQTQLSDFNGFDAEIYTLKVGPSAKVLRVHGSLLRGIPFFDRIWMDNELPSHESVLLPNLPNLDAQATADVLLFVEKGCVEPFVIRSVRDVPTSARNLHTGPHRYIRAYIAVYQLGVEDIQNALLDILSSFYLDNLIQPEAILLLSKADLRTSKLYSLLMEEMARGAQAGFYNARPLNSSSLLDDLKPDYKATMAQWSSGDFLALTDQIGRLSPKRKRTIAIVAKINPCLFQNHVTTPPCKSLKRKREDEGANPSAKKAQVAESIEDGYSTFQDSPTLKRKRSRYVRTSNSSGEETVAEEQGHVDQDNVQTQACTEPGDYATSAEENVLMEEEVGFRSSMSSSTSPARSQTIQPDSPHVQVASSDIDPSENVLNNEQESDTLQQASRNNPVVSRQKPPPDCSKHICGLASNAADMFPTSNTTGSMLPANQSQ</sequence>
<feature type="compositionally biased region" description="Low complexity" evidence="1">
    <location>
        <begin position="347"/>
        <end position="358"/>
    </location>
</feature>
<organism evidence="2 3">
    <name type="scientific">Lithohypha guttulata</name>
    <dbReference type="NCBI Taxonomy" id="1690604"/>
    <lineage>
        <taxon>Eukaryota</taxon>
        <taxon>Fungi</taxon>
        <taxon>Dikarya</taxon>
        <taxon>Ascomycota</taxon>
        <taxon>Pezizomycotina</taxon>
        <taxon>Eurotiomycetes</taxon>
        <taxon>Chaetothyriomycetidae</taxon>
        <taxon>Chaetothyriales</taxon>
        <taxon>Trichomeriaceae</taxon>
        <taxon>Lithohypha</taxon>
    </lineage>
</organism>
<dbReference type="Proteomes" id="UP001345013">
    <property type="component" value="Unassembled WGS sequence"/>
</dbReference>
<feature type="compositionally biased region" description="Polar residues" evidence="1">
    <location>
        <begin position="426"/>
        <end position="441"/>
    </location>
</feature>
<gene>
    <name evidence="2" type="ORF">LTR24_005939</name>
</gene>
<accession>A0ABR0K7I4</accession>
<evidence type="ECO:0000313" key="2">
    <source>
        <dbReference type="EMBL" id="KAK5089778.1"/>
    </source>
</evidence>
<reference evidence="2 3" key="1">
    <citation type="submission" date="2023-08" db="EMBL/GenBank/DDBJ databases">
        <title>Black Yeasts Isolated from many extreme environments.</title>
        <authorList>
            <person name="Coleine C."/>
            <person name="Stajich J.E."/>
            <person name="Selbmann L."/>
        </authorList>
    </citation>
    <scope>NUCLEOTIDE SEQUENCE [LARGE SCALE GENOMIC DNA]</scope>
    <source>
        <strain evidence="2 3">CCFEE 5885</strain>
    </source>
</reference>
<feature type="region of interest" description="Disordered" evidence="1">
    <location>
        <begin position="343"/>
        <end position="415"/>
    </location>
</feature>
<feature type="region of interest" description="Disordered" evidence="1">
    <location>
        <begin position="422"/>
        <end position="441"/>
    </location>
</feature>
<evidence type="ECO:0000313" key="3">
    <source>
        <dbReference type="Proteomes" id="UP001345013"/>
    </source>
</evidence>
<evidence type="ECO:0008006" key="4">
    <source>
        <dbReference type="Google" id="ProtNLM"/>
    </source>
</evidence>
<feature type="compositionally biased region" description="Polar residues" evidence="1">
    <location>
        <begin position="380"/>
        <end position="401"/>
    </location>
</feature>
<comment type="caution">
    <text evidence="2">The sequence shown here is derived from an EMBL/GenBank/DDBJ whole genome shotgun (WGS) entry which is preliminary data.</text>
</comment>